<gene>
    <name evidence="1" type="ORF">FGK63_17875</name>
</gene>
<dbReference type="Proteomes" id="UP001193035">
    <property type="component" value="Unassembled WGS sequence"/>
</dbReference>
<dbReference type="EMBL" id="VCPD01000007">
    <property type="protein sequence ID" value="TMV04946.1"/>
    <property type="molecule type" value="Genomic_DNA"/>
</dbReference>
<comment type="caution">
    <text evidence="1">The sequence shown here is derived from an EMBL/GenBank/DDBJ whole genome shotgun (WGS) entry which is preliminary data.</text>
</comment>
<proteinExistence type="predicted"/>
<organism evidence="1 2">
    <name type="scientific">Ruegeria sediminis</name>
    <dbReference type="NCBI Taxonomy" id="2583820"/>
    <lineage>
        <taxon>Bacteria</taxon>
        <taxon>Pseudomonadati</taxon>
        <taxon>Pseudomonadota</taxon>
        <taxon>Alphaproteobacteria</taxon>
        <taxon>Rhodobacterales</taxon>
        <taxon>Roseobacteraceae</taxon>
        <taxon>Ruegeria</taxon>
    </lineage>
</organism>
<name>A0ABY2WUP5_9RHOB</name>
<dbReference type="RefSeq" id="WP_138844808.1">
    <property type="nucleotide sequence ID" value="NZ_VCPD01000007.1"/>
</dbReference>
<keyword evidence="2" id="KW-1185">Reference proteome</keyword>
<protein>
    <submittedName>
        <fullName evidence="1">Uncharacterized protein</fullName>
    </submittedName>
</protein>
<evidence type="ECO:0000313" key="1">
    <source>
        <dbReference type="EMBL" id="TMV04946.1"/>
    </source>
</evidence>
<sequence>MARVEIARDAIEAGLLDLLQRERDKSLSAREWKFRLAGYGYAIKEVAGAQVLTKLPQGVELGVLPAHLH</sequence>
<evidence type="ECO:0000313" key="2">
    <source>
        <dbReference type="Proteomes" id="UP001193035"/>
    </source>
</evidence>
<reference evidence="1 2" key="1">
    <citation type="submission" date="2019-05" db="EMBL/GenBank/DDBJ databases">
        <title>Ruegeria sp. nov., isolated from tidal flat.</title>
        <authorList>
            <person name="Kim W."/>
        </authorList>
    </citation>
    <scope>NUCLEOTIDE SEQUENCE [LARGE SCALE GENOMIC DNA]</scope>
    <source>
        <strain evidence="1 2">CAU 1488</strain>
    </source>
</reference>
<accession>A0ABY2WUP5</accession>